<dbReference type="Proteomes" id="UP000711047">
    <property type="component" value="Unassembled WGS sequence"/>
</dbReference>
<dbReference type="Pfam" id="PF10042">
    <property type="entry name" value="DUF2278"/>
    <property type="match status" value="1"/>
</dbReference>
<gene>
    <name evidence="1" type="ORF">HQN87_30385</name>
</gene>
<comment type="caution">
    <text evidence="1">The sequence shown here is derived from an EMBL/GenBank/DDBJ whole genome shotgun (WGS) entry which is preliminary data.</text>
</comment>
<dbReference type="RefSeq" id="WP_173140809.1">
    <property type="nucleotide sequence ID" value="NZ_JABMKX010000028.1"/>
</dbReference>
<name>A0ABX2DY03_9BACL</name>
<sequence>MGNGFNRGYGVLKCKLSNEETIYKLGDKNNHIEVLAEDDFIQKYRLAINIQSSEKAKHLPEDTANQVLYYVGEDFKSDETARWLTLESGFTEITRDNRNLALDYIRGNLVIPNKMVALPNTNPNETEDSDPHNNLYDKITSYLKEAQEQDATLYVFGEPWGPEEEKPDKYFGFTPGRGVHNIHMNQGNAGGYARENGAWQDGGVLIHFENERRWVAIFLAFQSQSWCTNDQGDATKPVSECNHTNVLS</sequence>
<evidence type="ECO:0000313" key="1">
    <source>
        <dbReference type="EMBL" id="NQX49614.1"/>
    </source>
</evidence>
<reference evidence="1 2" key="1">
    <citation type="submission" date="2020-05" db="EMBL/GenBank/DDBJ databases">
        <title>Paenibacillus glebae, sp. nov., Paenibacillus humi sp. nov., Paenibacillus pedi sp. nov., Paenibacillus terrestris sp. nov. and Paenibacillus terricola sp. nov., isolated from a forest top soil sample.</title>
        <authorList>
            <person name="Qi S."/>
            <person name="Carlier A."/>
            <person name="Cnockaert M."/>
            <person name="Vandamme P."/>
        </authorList>
    </citation>
    <scope>NUCLEOTIDE SEQUENCE [LARGE SCALE GENOMIC DNA]</scope>
    <source>
        <strain evidence="1 2">LMG 29502</strain>
    </source>
</reference>
<protein>
    <submittedName>
        <fullName evidence="1">YukJ family protein</fullName>
    </submittedName>
</protein>
<proteinExistence type="predicted"/>
<dbReference type="EMBL" id="JABMKX010000028">
    <property type="protein sequence ID" value="NQX49614.1"/>
    <property type="molecule type" value="Genomic_DNA"/>
</dbReference>
<dbReference type="InterPro" id="IPR019268">
    <property type="entry name" value="DUF2278"/>
</dbReference>
<accession>A0ABX2DY03</accession>
<evidence type="ECO:0000313" key="2">
    <source>
        <dbReference type="Proteomes" id="UP000711047"/>
    </source>
</evidence>
<organism evidence="1 2">
    <name type="scientific">Paenibacillus tritici</name>
    <dbReference type="NCBI Taxonomy" id="1873425"/>
    <lineage>
        <taxon>Bacteria</taxon>
        <taxon>Bacillati</taxon>
        <taxon>Bacillota</taxon>
        <taxon>Bacilli</taxon>
        <taxon>Bacillales</taxon>
        <taxon>Paenibacillaceae</taxon>
        <taxon>Paenibacillus</taxon>
    </lineage>
</organism>
<keyword evidence="2" id="KW-1185">Reference proteome</keyword>